<protein>
    <submittedName>
        <fullName evidence="2">Calcineurin-like phosphoesterase</fullName>
    </submittedName>
</protein>
<name>A0A1H7FAD4_RUMAL</name>
<dbReference type="Proteomes" id="UP000186015">
    <property type="component" value="Unassembled WGS sequence"/>
</dbReference>
<evidence type="ECO:0000259" key="1">
    <source>
        <dbReference type="Pfam" id="PF00149"/>
    </source>
</evidence>
<dbReference type="CDD" id="cd00838">
    <property type="entry name" value="MPP_superfamily"/>
    <property type="match status" value="1"/>
</dbReference>
<sequence length="232" mass="26720">MILVTGDIHGCSDIGKLSAKANPAQKLMSKDDFLIIAGDFGLVWNNDAEDLWWRKWLDMKPYTTLFIDGNHENFDLLETFEEVEFCGGKAHRIGNSIYHLKRGEMFELQGKKFFTMGGAESHDKEFREIGSSLWEQELPSETEYAHALETLDKNGWKTDYILTHCAPSSVQHEIAGKLGLENEYPDNKLNEFLEDIGQKIEYKFWFAGHYHTDMASEIEPRFNVLFNSIVEI</sequence>
<evidence type="ECO:0000313" key="3">
    <source>
        <dbReference type="Proteomes" id="UP000186015"/>
    </source>
</evidence>
<dbReference type="GO" id="GO:0016787">
    <property type="term" value="F:hydrolase activity"/>
    <property type="evidence" value="ECO:0007669"/>
    <property type="project" value="InterPro"/>
</dbReference>
<dbReference type="EMBL" id="FOAT01000001">
    <property type="protein sequence ID" value="SEK23123.1"/>
    <property type="molecule type" value="Genomic_DNA"/>
</dbReference>
<dbReference type="RefSeq" id="WP_074828295.1">
    <property type="nucleotide sequence ID" value="NZ_FOAT01000001.1"/>
</dbReference>
<dbReference type="InterPro" id="IPR029052">
    <property type="entry name" value="Metallo-depent_PP-like"/>
</dbReference>
<gene>
    <name evidence="2" type="ORF">SAMN05216469_101185</name>
</gene>
<evidence type="ECO:0000313" key="2">
    <source>
        <dbReference type="EMBL" id="SEK23123.1"/>
    </source>
</evidence>
<reference evidence="2 3" key="1">
    <citation type="submission" date="2016-10" db="EMBL/GenBank/DDBJ databases">
        <authorList>
            <person name="de Groot N.N."/>
        </authorList>
    </citation>
    <scope>NUCLEOTIDE SEQUENCE [LARGE SCALE GENOMIC DNA]</scope>
    <source>
        <strain evidence="2 3">KH2T6</strain>
    </source>
</reference>
<accession>A0A1H7FAD4</accession>
<dbReference type="AlphaFoldDB" id="A0A1H7FAD4"/>
<dbReference type="Gene3D" id="3.60.21.10">
    <property type="match status" value="1"/>
</dbReference>
<proteinExistence type="predicted"/>
<dbReference type="InterPro" id="IPR004843">
    <property type="entry name" value="Calcineurin-like_PHP"/>
</dbReference>
<feature type="domain" description="Calcineurin-like phosphoesterase" evidence="1">
    <location>
        <begin position="2"/>
        <end position="212"/>
    </location>
</feature>
<dbReference type="SUPFAM" id="SSF56300">
    <property type="entry name" value="Metallo-dependent phosphatases"/>
    <property type="match status" value="1"/>
</dbReference>
<dbReference type="Pfam" id="PF00149">
    <property type="entry name" value="Metallophos"/>
    <property type="match status" value="1"/>
</dbReference>
<dbReference type="OrthoDB" id="9787800at2"/>
<organism evidence="2 3">
    <name type="scientific">Ruminococcus albus</name>
    <dbReference type="NCBI Taxonomy" id="1264"/>
    <lineage>
        <taxon>Bacteria</taxon>
        <taxon>Bacillati</taxon>
        <taxon>Bacillota</taxon>
        <taxon>Clostridia</taxon>
        <taxon>Eubacteriales</taxon>
        <taxon>Oscillospiraceae</taxon>
        <taxon>Ruminococcus</taxon>
    </lineage>
</organism>